<feature type="domain" description="FAD dependent oxidoreductase" evidence="2">
    <location>
        <begin position="34"/>
        <end position="386"/>
    </location>
</feature>
<dbReference type="PANTHER" id="PTHR13847">
    <property type="entry name" value="SARCOSINE DEHYDROGENASE-RELATED"/>
    <property type="match status" value="1"/>
</dbReference>
<name>A0A380WI04_AMIAI</name>
<sequence>MTRKLDLRTGRPVWYAYRAPSVPAGRLTRDIKTDVAIIGMGISGALIAEALVDAGHAVVCIDRRGPLLGSTAATTALVQFEIDQPLSKLSHLIGRERAERAWRRSRLAVMNLRARIGELGIRCNIESRSSLYLAGDVLDAPALRDEAEARRLAGIHATYLSTSEVQDQSGIRRQGAIISHDNLALDPRKLTAGLLRKALERKARFYAPVEAVSVKAGREEAVVTTADGPTITADHVVLATGYELVADLIPATDHKIISTWAIATKPQKQALWPGKHLIWEASDPYLYLRATVDGRVICGGEDEDFTDEVRRDALIAEKSDRISAKLKRLFPRLDTKPAFAWAGSFGTTPTGLPYIGTVPGHPRIHAAMGYGGNGITYSRIAAEIVSAAISGHRDADTDLFAFPR</sequence>
<dbReference type="InterPro" id="IPR036188">
    <property type="entry name" value="FAD/NAD-bd_sf"/>
</dbReference>
<dbReference type="EMBL" id="UFSM01000001">
    <property type="protein sequence ID" value="SUU88607.1"/>
    <property type="molecule type" value="Genomic_DNA"/>
</dbReference>
<dbReference type="Pfam" id="PF01266">
    <property type="entry name" value="DAO"/>
    <property type="match status" value="1"/>
</dbReference>
<dbReference type="GO" id="GO:0005737">
    <property type="term" value="C:cytoplasm"/>
    <property type="evidence" value="ECO:0007669"/>
    <property type="project" value="TreeGrafter"/>
</dbReference>
<dbReference type="Gene3D" id="3.50.50.60">
    <property type="entry name" value="FAD/NAD(P)-binding domain"/>
    <property type="match status" value="1"/>
</dbReference>
<dbReference type="GO" id="GO:0016491">
    <property type="term" value="F:oxidoreductase activity"/>
    <property type="evidence" value="ECO:0007669"/>
    <property type="project" value="UniProtKB-KW"/>
</dbReference>
<protein>
    <submittedName>
        <fullName evidence="3">Gamma-glutamylputrescine oxidoreductase</fullName>
        <ecNumber evidence="3">1.4.3.-</ecNumber>
    </submittedName>
</protein>
<dbReference type="PANTHER" id="PTHR13847:SF201">
    <property type="entry name" value="PUTATIBE OXIDOREDUCTASE"/>
    <property type="match status" value="1"/>
</dbReference>
<dbReference type="Gene3D" id="3.30.9.10">
    <property type="entry name" value="D-Amino Acid Oxidase, subunit A, domain 2"/>
    <property type="match status" value="1"/>
</dbReference>
<dbReference type="OrthoDB" id="311718at2"/>
<dbReference type="AlphaFoldDB" id="A0A380WI04"/>
<evidence type="ECO:0000313" key="3">
    <source>
        <dbReference type="EMBL" id="SUU88607.1"/>
    </source>
</evidence>
<dbReference type="SUPFAM" id="SSF51905">
    <property type="entry name" value="FAD/NAD(P)-binding domain"/>
    <property type="match status" value="1"/>
</dbReference>
<organism evidence="3 4">
    <name type="scientific">Aminobacter aminovorans</name>
    <name type="common">Chelatobacter heintzii</name>
    <dbReference type="NCBI Taxonomy" id="83263"/>
    <lineage>
        <taxon>Bacteria</taxon>
        <taxon>Pseudomonadati</taxon>
        <taxon>Pseudomonadota</taxon>
        <taxon>Alphaproteobacteria</taxon>
        <taxon>Hyphomicrobiales</taxon>
        <taxon>Phyllobacteriaceae</taxon>
        <taxon>Aminobacter</taxon>
    </lineage>
</organism>
<dbReference type="EC" id="1.4.3.-" evidence="3"/>
<dbReference type="Proteomes" id="UP000254701">
    <property type="component" value="Unassembled WGS sequence"/>
</dbReference>
<keyword evidence="1 3" id="KW-0560">Oxidoreductase</keyword>
<accession>A0A380WI04</accession>
<evidence type="ECO:0000259" key="2">
    <source>
        <dbReference type="Pfam" id="PF01266"/>
    </source>
</evidence>
<reference evidence="3 4" key="1">
    <citation type="submission" date="2018-06" db="EMBL/GenBank/DDBJ databases">
        <authorList>
            <consortium name="Pathogen Informatics"/>
            <person name="Doyle S."/>
        </authorList>
    </citation>
    <scope>NUCLEOTIDE SEQUENCE [LARGE SCALE GENOMIC DNA]</scope>
    <source>
        <strain evidence="3 4">NCTC10684</strain>
    </source>
</reference>
<evidence type="ECO:0000313" key="4">
    <source>
        <dbReference type="Proteomes" id="UP000254701"/>
    </source>
</evidence>
<evidence type="ECO:0000256" key="1">
    <source>
        <dbReference type="ARBA" id="ARBA00023002"/>
    </source>
</evidence>
<dbReference type="RefSeq" id="WP_115730913.1">
    <property type="nucleotide sequence ID" value="NZ_BAAAVY010000008.1"/>
</dbReference>
<dbReference type="InterPro" id="IPR006076">
    <property type="entry name" value="FAD-dep_OxRdtase"/>
</dbReference>
<proteinExistence type="predicted"/>
<gene>
    <name evidence="3" type="primary">puuB_2</name>
    <name evidence="3" type="ORF">NCTC10684_01834</name>
</gene>